<sequence>MEQQSACIRRLIQRLFPQRSGRIDADELFSSLGEYTALNPSRDERGIILKIAPALFYPTVKIEVQALLRKIAQFSTFLSDQRYSDCAL</sequence>
<keyword evidence="2" id="KW-1185">Reference proteome</keyword>
<evidence type="ECO:0000313" key="2">
    <source>
        <dbReference type="Proteomes" id="UP000185544"/>
    </source>
</evidence>
<reference evidence="1 2" key="1">
    <citation type="submission" date="2016-08" db="EMBL/GenBank/DDBJ databases">
        <title>Identification and validation of antigenic proteins from Pajaroellobacter abortibovis using de-novo genome sequence assembly and reverse vaccinology.</title>
        <authorList>
            <person name="Welly B.T."/>
            <person name="Miller M.R."/>
            <person name="Stott J.L."/>
            <person name="Blanchard M.T."/>
            <person name="Islas-Trejo A.D."/>
            <person name="O'Rourke S.M."/>
            <person name="Young A.E."/>
            <person name="Medrano J.F."/>
            <person name="Van Eenennaam A.L."/>
        </authorList>
    </citation>
    <scope>NUCLEOTIDE SEQUENCE [LARGE SCALE GENOMIC DNA]</scope>
    <source>
        <strain evidence="1 2">BTF92-0548A/99-0131</strain>
    </source>
</reference>
<gene>
    <name evidence="1" type="ORF">BCY86_03070</name>
</gene>
<accession>A0A1L6MW50</accession>
<evidence type="ECO:0000313" key="1">
    <source>
        <dbReference type="EMBL" id="APR99770.1"/>
    </source>
</evidence>
<proteinExistence type="predicted"/>
<protein>
    <submittedName>
        <fullName evidence="1">Uncharacterized protein</fullName>
    </submittedName>
</protein>
<dbReference type="RefSeq" id="WP_075276417.1">
    <property type="nucleotide sequence ID" value="NZ_CP016908.1"/>
</dbReference>
<dbReference type="AlphaFoldDB" id="A0A1L6MW50"/>
<organism evidence="1 2">
    <name type="scientific">Pajaroellobacter abortibovis</name>
    <dbReference type="NCBI Taxonomy" id="1882918"/>
    <lineage>
        <taxon>Bacteria</taxon>
        <taxon>Pseudomonadati</taxon>
        <taxon>Myxococcota</taxon>
        <taxon>Polyangia</taxon>
        <taxon>Polyangiales</taxon>
        <taxon>Polyangiaceae</taxon>
    </lineage>
</organism>
<name>A0A1L6MW50_9BACT</name>
<dbReference type="KEGG" id="pabo:BCY86_03070"/>
<dbReference type="EMBL" id="CP016908">
    <property type="protein sequence ID" value="APR99770.1"/>
    <property type="molecule type" value="Genomic_DNA"/>
</dbReference>
<dbReference type="Proteomes" id="UP000185544">
    <property type="component" value="Chromosome"/>
</dbReference>